<evidence type="ECO:0000256" key="1">
    <source>
        <dbReference type="ARBA" id="ARBA00022729"/>
    </source>
</evidence>
<dbReference type="InterPro" id="IPR006315">
    <property type="entry name" value="OM_autotransptr_brl_dom"/>
</dbReference>
<feature type="domain" description="Autotransporter" evidence="2">
    <location>
        <begin position="1812"/>
        <end position="2091"/>
    </location>
</feature>
<dbReference type="InterPro" id="IPR036709">
    <property type="entry name" value="Autotransporte_beta_dom_sf"/>
</dbReference>
<dbReference type="Pfam" id="PF12951">
    <property type="entry name" value="PATR"/>
    <property type="match status" value="3"/>
</dbReference>
<dbReference type="OrthoDB" id="192027at2"/>
<dbReference type="SMART" id="SM00869">
    <property type="entry name" value="Autotransporter"/>
    <property type="match status" value="1"/>
</dbReference>
<evidence type="ECO:0000259" key="2">
    <source>
        <dbReference type="PROSITE" id="PS51208"/>
    </source>
</evidence>
<gene>
    <name evidence="3" type="ORF">DES53_102397</name>
</gene>
<dbReference type="PANTHER" id="PTHR35037">
    <property type="entry name" value="C-TERMINAL REGION OF AIDA-LIKE PROTEIN"/>
    <property type="match status" value="1"/>
</dbReference>
<dbReference type="PROSITE" id="PS51208">
    <property type="entry name" value="AUTOTRANSPORTER"/>
    <property type="match status" value="1"/>
</dbReference>
<name>A0A366HQS5_9BACT</name>
<sequence length="2091" mass="208236">MTSLSGSSYENNGEFGKFPRLDTLPDITPSNPMRCNVPPCSMSWNKKPAGAGKWWWHCLLLTLGLGSLPAQNTTWVNPSNGSWFVPSNWSPANLPTNGTGDQTFIRNGSTVTVGQSGAVSWTLFLGDGAGTEGTLTISSSGALTTNSVVMGNDSSQGVLNLNGSSGSRGVLSTRFVTEGSGSSSLVMNGGVLRATANESNFLRNFESGDVVLNGGGGFVDTHGFGVGIQAIMSGSGSLTVQGTGTLTITGAQLYTGGTFVDPGATLQVGTDTAAAILEGSDGTSGGAGGTAVTAGQGATVNVSALGIIRGGDGGVSPTLTGNGGIGVHFTGDGSLTNHGDITGGRGLDGPTPQGGAGADGVRFEGIGTVVNTGNIIAGVGGGSSIGLAPGGSGVVLIGGGSVTNQGTIRGQNAQFETEAVGRPITGMGVYLGADGSVINEGDIFAGGGGYDGTNSIQGGAGVHIAGNGMVQNSGLIQGGVAAPNLADLTIGGTGGTGVLIGGVGTVTNSGTINGGTGTIEFGEPLPIPLLPGSNGGTGLEIVGGGTLTNSGTIRGGNGELSLVFPGSGGVAVNLGADGAVTNSGKILGGSGGEASLEELPQGGSGGGALRIDGVGTVINSGVSSEIIGGAAGGGIGQGGHGIELTGGGTLTNEGLVQGGNGSRSILGESIGGNAVLFGAGGTVVNSGRILGGSSATGVQINGLGQVTNNAGAIIQGGDGVAFTYDGVTLGALGGIGLHSVGGGTLVNEGVIEGGTGVASALGSEAIGGDGVRMDAGGTIVNRNIITGGAGGRREPGGAGGGSAGGFGLRVEGAADVTNSGTIQGGEGGSGVLGASGGAGLALAGGGALTNSGTIRAGHSGSGDVFGEVGAAGVYFGGGGSVTNTGDIYAGNGGSVASADFGIESGGAGGDGVRMDGGGVLNNSGTITAGTGGAGPVSAGADGYGVRISGAAGSLVNNSTGIIHGQVSMGDFANSVTLFTGSRINGDLNMSANTGTTLTLDGAGTETLTTAVTGDLTFDGLLVKQGTGRWNLTEATTRTGETRIDAGTLAVGHNTALGSGTVTMANATTLTASSVGDRTLANDLVINGTVTLGTGGGGADMTFNGDVELNGGHRRIQNPGDANDSTGVVNLNGVISNGGITFGMSSGGAEQRAYFHVGGAGSNTYTGDTEVDAATTVFFAKTAGATTIAGNLIIKSDGEAHVDLGEQIADTSNVSIQGTGALYVGDTSDVSETIARLDGEGSVHLSATSTGSALRVGEGEFSGSIQLGVTGSISLEKYGTGILELSGASTYLGNTIVSGGSLIVNNSTGSATGTGTVFVQDGALLGGSGFISGPVIVEGGGTLSAGNSPGTLTLGGLDLKGGSSLDFELGTPSDLIDINGLLTQSVEGTIKLNLSDGPGFAPGTYTLLSFDTLAPSVTLGDFAATQFDYLGMRLELLSNELLLTIFGLPYGPFIQNSAFVFTPVDADFFVSGFVQTGTPAENNTVNSLTFAPGSFLQVYNQLTITSGNFTVNSGRATIAGGTVFVPGEFNKLGAGLFFSNGAFQVVGNSFIRQGSLHVNGAFQTPSLFVLPGAFLGGNGLIIGNVFNSGTVGPGNSVGELTIRGNYNQSRRGTLQIEIAGPGSFDRLVVSGTARLAGTLDVRTLAGAKLKYGQQYPFLQAGMIAGRFDRILMPQPSVNRGRFFDAENHGVLVVAPTSYTLVAQTPNQTRVARALDEWIGIEEGDVGEVTLALDLLQEGQYPQAFESIMPQAYAGALSTAVELSVNHGQQLHQYLSARRLGARSLQHGKGQPIAASGKGVKNPKAVAPSLLAHADEHRWQAWMQGSGLFSEGGLSLAPNEDFESGTFLVGADYAIADSVAVGFFASYQEGWGDYANGAETDLESVRFGLYATYDLAGFYANAAIGGGSTEFDVKRPLQWATLKRTAHGDPDAMEFFTLLGAGYDFQVGNFTFGPQASLQYTRLEVDGFTERGADSLDLRMEDSSEESLRAYLGARFAYTIHLSEQVALIPEVRVFWQHEFLQDGTSLRSRLDSGAGPAFDYLSEDRDEDAIFAGGGIGMQVGPEFYANVYYNAEFGRGDDVNHTISVNATLKF</sequence>
<protein>
    <submittedName>
        <fullName evidence="3">Outer membrane autotransporter protein</fullName>
    </submittedName>
</protein>
<keyword evidence="1" id="KW-0732">Signal</keyword>
<keyword evidence="4" id="KW-1185">Reference proteome</keyword>
<dbReference type="NCBIfam" id="TIGR01414">
    <property type="entry name" value="autotrans_barl"/>
    <property type="match status" value="1"/>
</dbReference>
<evidence type="ECO:0000313" key="3">
    <source>
        <dbReference type="EMBL" id="RBP46012.1"/>
    </source>
</evidence>
<dbReference type="PANTHER" id="PTHR35037:SF3">
    <property type="entry name" value="C-TERMINAL REGION OF AIDA-LIKE PROTEIN"/>
    <property type="match status" value="1"/>
</dbReference>
<dbReference type="Pfam" id="PF03797">
    <property type="entry name" value="Autotransporter"/>
    <property type="match status" value="1"/>
</dbReference>
<accession>A0A366HQS5</accession>
<dbReference type="InterPro" id="IPR011050">
    <property type="entry name" value="Pectin_lyase_fold/virulence"/>
</dbReference>
<dbReference type="InterPro" id="IPR005546">
    <property type="entry name" value="Autotransporte_beta"/>
</dbReference>
<dbReference type="SUPFAM" id="SSF103515">
    <property type="entry name" value="Autotransporter"/>
    <property type="match status" value="1"/>
</dbReference>
<dbReference type="NCBIfam" id="TIGR02601">
    <property type="entry name" value="autotrns_rpt"/>
    <property type="match status" value="2"/>
</dbReference>
<evidence type="ECO:0000313" key="4">
    <source>
        <dbReference type="Proteomes" id="UP000253426"/>
    </source>
</evidence>
<dbReference type="InterPro" id="IPR051551">
    <property type="entry name" value="Autotransporter_adhesion"/>
</dbReference>
<dbReference type="Proteomes" id="UP000253426">
    <property type="component" value="Unassembled WGS sequence"/>
</dbReference>
<dbReference type="Gene3D" id="2.40.128.130">
    <property type="entry name" value="Autotransporter beta-domain"/>
    <property type="match status" value="1"/>
</dbReference>
<proteinExistence type="predicted"/>
<dbReference type="GO" id="GO:0019867">
    <property type="term" value="C:outer membrane"/>
    <property type="evidence" value="ECO:0007669"/>
    <property type="project" value="InterPro"/>
</dbReference>
<comment type="caution">
    <text evidence="3">The sequence shown here is derived from an EMBL/GenBank/DDBJ whole genome shotgun (WGS) entry which is preliminary data.</text>
</comment>
<dbReference type="InterPro" id="IPR013425">
    <property type="entry name" value="Autotrns_rpt"/>
</dbReference>
<dbReference type="EMBL" id="QNRR01000002">
    <property type="protein sequence ID" value="RBP46012.1"/>
    <property type="molecule type" value="Genomic_DNA"/>
</dbReference>
<dbReference type="SUPFAM" id="SSF51126">
    <property type="entry name" value="Pectin lyase-like"/>
    <property type="match status" value="4"/>
</dbReference>
<reference evidence="3 4" key="1">
    <citation type="submission" date="2018-06" db="EMBL/GenBank/DDBJ databases">
        <title>Genomic Encyclopedia of Type Strains, Phase IV (KMG-IV): sequencing the most valuable type-strain genomes for metagenomic binning, comparative biology and taxonomic classification.</title>
        <authorList>
            <person name="Goeker M."/>
        </authorList>
    </citation>
    <scope>NUCLEOTIDE SEQUENCE [LARGE SCALE GENOMIC DNA]</scope>
    <source>
        <strain evidence="3 4">DSM 25532</strain>
    </source>
</reference>
<organism evidence="3 4">
    <name type="scientific">Roseimicrobium gellanilyticum</name>
    <dbReference type="NCBI Taxonomy" id="748857"/>
    <lineage>
        <taxon>Bacteria</taxon>
        <taxon>Pseudomonadati</taxon>
        <taxon>Verrucomicrobiota</taxon>
        <taxon>Verrucomicrobiia</taxon>
        <taxon>Verrucomicrobiales</taxon>
        <taxon>Verrucomicrobiaceae</taxon>
        <taxon>Roseimicrobium</taxon>
    </lineage>
</organism>